<dbReference type="InterPro" id="IPR011009">
    <property type="entry name" value="Kinase-like_dom_sf"/>
</dbReference>
<evidence type="ECO:0000256" key="9">
    <source>
        <dbReference type="PROSITE-ProRule" id="PRU10141"/>
    </source>
</evidence>
<evidence type="ECO:0000313" key="12">
    <source>
        <dbReference type="EMBL" id="BAE87319.1"/>
    </source>
</evidence>
<evidence type="ECO:0000256" key="1">
    <source>
        <dbReference type="ARBA" id="ARBA00012513"/>
    </source>
</evidence>
<keyword evidence="3" id="KW-0808">Transferase</keyword>
<dbReference type="GO" id="GO:0005524">
    <property type="term" value="F:ATP binding"/>
    <property type="evidence" value="ECO:0007669"/>
    <property type="project" value="UniProtKB-UniRule"/>
</dbReference>
<feature type="compositionally biased region" description="Polar residues" evidence="10">
    <location>
        <begin position="227"/>
        <end position="249"/>
    </location>
</feature>
<dbReference type="AlphaFoldDB" id="I7G7V3"/>
<dbReference type="PANTHER" id="PTHR24356">
    <property type="entry name" value="SERINE/THREONINE-PROTEIN KINASE"/>
    <property type="match status" value="1"/>
</dbReference>
<feature type="region of interest" description="Disordered" evidence="10">
    <location>
        <begin position="1"/>
        <end position="44"/>
    </location>
</feature>
<accession>I7G7V3</accession>
<evidence type="ECO:0000256" key="5">
    <source>
        <dbReference type="ARBA" id="ARBA00022777"/>
    </source>
</evidence>
<feature type="compositionally biased region" description="Acidic residues" evidence="10">
    <location>
        <begin position="15"/>
        <end position="27"/>
    </location>
</feature>
<feature type="region of interest" description="Disordered" evidence="10">
    <location>
        <begin position="177"/>
        <end position="208"/>
    </location>
</feature>
<organism evidence="12">
    <name type="scientific">Macaca fascicularis</name>
    <name type="common">Crab-eating macaque</name>
    <name type="synonym">Cynomolgus monkey</name>
    <dbReference type="NCBI Taxonomy" id="9541"/>
    <lineage>
        <taxon>Eukaryota</taxon>
        <taxon>Metazoa</taxon>
        <taxon>Chordata</taxon>
        <taxon>Craniata</taxon>
        <taxon>Vertebrata</taxon>
        <taxon>Euteleostomi</taxon>
        <taxon>Mammalia</taxon>
        <taxon>Eutheria</taxon>
        <taxon>Euarchontoglires</taxon>
        <taxon>Primates</taxon>
        <taxon>Haplorrhini</taxon>
        <taxon>Catarrhini</taxon>
        <taxon>Cercopithecidae</taxon>
        <taxon>Cercopithecinae</taxon>
        <taxon>Macaca</taxon>
    </lineage>
</organism>
<dbReference type="InterPro" id="IPR050236">
    <property type="entry name" value="Ser_Thr_kinase_AGC"/>
</dbReference>
<dbReference type="PANTHER" id="PTHR24356:SF170">
    <property type="entry name" value="PROTEIN KINASE C ZETA TYPE"/>
    <property type="match status" value="1"/>
</dbReference>
<feature type="region of interest" description="Disordered" evidence="10">
    <location>
        <begin position="227"/>
        <end position="261"/>
    </location>
</feature>
<evidence type="ECO:0000256" key="3">
    <source>
        <dbReference type="ARBA" id="ARBA00022679"/>
    </source>
</evidence>
<dbReference type="EC" id="2.7.11.1" evidence="1"/>
<evidence type="ECO:0000256" key="7">
    <source>
        <dbReference type="ARBA" id="ARBA00047899"/>
    </source>
</evidence>
<dbReference type="InterPro" id="IPR000719">
    <property type="entry name" value="Prot_kinase_dom"/>
</dbReference>
<evidence type="ECO:0000256" key="10">
    <source>
        <dbReference type="SAM" id="MobiDB-lite"/>
    </source>
</evidence>
<dbReference type="Pfam" id="PF00069">
    <property type="entry name" value="Pkinase"/>
    <property type="match status" value="1"/>
</dbReference>
<sequence>MDSVMPSQEPPVDDKNEDADLPSEETDGIAYISSSRKHDSIKDDSEDLKPVIDGMDGIKISQGLGLQDFDLIRVIGRGSYAKVLLVRLKKNDQIYAMKVVKKELVHDDEDIDWVQTEKHVFEQASSNPFLVGLHSCFQTTSRLFLVIEYVNGGDLMFHMQRQRKLPEEHARFYAARDLHRPQLPTREGDHLPGPEAGQPSSWTRTGTSSSQTTACARKAWALATQQALSAEPRTTSPPKSCGERSTGSAWTGGHWASSCLR</sequence>
<dbReference type="PROSITE" id="PS50011">
    <property type="entry name" value="PROTEIN_KINASE_DOM"/>
    <property type="match status" value="1"/>
</dbReference>
<keyword evidence="4 9" id="KW-0547">Nucleotide-binding</keyword>
<dbReference type="EMBL" id="AB170256">
    <property type="protein sequence ID" value="BAE87319.1"/>
    <property type="molecule type" value="mRNA"/>
</dbReference>
<feature type="compositionally biased region" description="Basic and acidic residues" evidence="10">
    <location>
        <begin position="177"/>
        <end position="192"/>
    </location>
</feature>
<proteinExistence type="evidence at transcript level"/>
<name>I7G7V3_MACFA</name>
<comment type="catalytic activity">
    <reaction evidence="8">
        <text>L-seryl-[protein] + ATP = O-phospho-L-seryl-[protein] + ADP + H(+)</text>
        <dbReference type="Rhea" id="RHEA:17989"/>
        <dbReference type="Rhea" id="RHEA-COMP:9863"/>
        <dbReference type="Rhea" id="RHEA-COMP:11604"/>
        <dbReference type="ChEBI" id="CHEBI:15378"/>
        <dbReference type="ChEBI" id="CHEBI:29999"/>
        <dbReference type="ChEBI" id="CHEBI:30616"/>
        <dbReference type="ChEBI" id="CHEBI:83421"/>
        <dbReference type="ChEBI" id="CHEBI:456216"/>
        <dbReference type="EC" id="2.7.11.1"/>
    </reaction>
</comment>
<dbReference type="SMART" id="SM00220">
    <property type="entry name" value="S_TKc"/>
    <property type="match status" value="1"/>
</dbReference>
<dbReference type="FunFam" id="3.30.200.20:FF:000070">
    <property type="entry name" value="Protein kinase C"/>
    <property type="match status" value="1"/>
</dbReference>
<evidence type="ECO:0000259" key="11">
    <source>
        <dbReference type="PROSITE" id="PS50011"/>
    </source>
</evidence>
<dbReference type="PROSITE" id="PS00107">
    <property type="entry name" value="PROTEIN_KINASE_ATP"/>
    <property type="match status" value="1"/>
</dbReference>
<evidence type="ECO:0000256" key="8">
    <source>
        <dbReference type="ARBA" id="ARBA00048679"/>
    </source>
</evidence>
<feature type="compositionally biased region" description="Polar residues" evidence="10">
    <location>
        <begin position="198"/>
        <end position="208"/>
    </location>
</feature>
<evidence type="ECO:0000256" key="2">
    <source>
        <dbReference type="ARBA" id="ARBA00022527"/>
    </source>
</evidence>
<dbReference type="GO" id="GO:0004674">
    <property type="term" value="F:protein serine/threonine kinase activity"/>
    <property type="evidence" value="ECO:0007669"/>
    <property type="project" value="UniProtKB-KW"/>
</dbReference>
<keyword evidence="2" id="KW-0723">Serine/threonine-protein kinase</keyword>
<dbReference type="InterPro" id="IPR017441">
    <property type="entry name" value="Protein_kinase_ATP_BS"/>
</dbReference>
<dbReference type="Gene3D" id="3.30.200.20">
    <property type="entry name" value="Phosphorylase Kinase, domain 1"/>
    <property type="match status" value="1"/>
</dbReference>
<keyword evidence="6 9" id="KW-0067">ATP-binding</keyword>
<feature type="binding site" evidence="9">
    <location>
        <position position="102"/>
    </location>
    <ligand>
        <name>ATP</name>
        <dbReference type="ChEBI" id="CHEBI:30616"/>
    </ligand>
</feature>
<dbReference type="Gene3D" id="1.10.510.10">
    <property type="entry name" value="Transferase(Phosphotransferase) domain 1"/>
    <property type="match status" value="1"/>
</dbReference>
<keyword evidence="5 12" id="KW-0418">Kinase</keyword>
<comment type="catalytic activity">
    <reaction evidence="7">
        <text>L-threonyl-[protein] + ATP = O-phospho-L-threonyl-[protein] + ADP + H(+)</text>
        <dbReference type="Rhea" id="RHEA:46608"/>
        <dbReference type="Rhea" id="RHEA-COMP:11060"/>
        <dbReference type="Rhea" id="RHEA-COMP:11605"/>
        <dbReference type="ChEBI" id="CHEBI:15378"/>
        <dbReference type="ChEBI" id="CHEBI:30013"/>
        <dbReference type="ChEBI" id="CHEBI:30616"/>
        <dbReference type="ChEBI" id="CHEBI:61977"/>
        <dbReference type="ChEBI" id="CHEBI:456216"/>
        <dbReference type="EC" id="2.7.11.1"/>
    </reaction>
</comment>
<protein>
    <recommendedName>
        <fullName evidence="1">non-specific serine/threonine protein kinase</fullName>
        <ecNumber evidence="1">2.7.11.1</ecNumber>
    </recommendedName>
</protein>
<reference evidence="12" key="1">
    <citation type="journal article" date="2007" name="PLoS Biol.">
        <title>Rate of evolution in brain-expressed genes in humans and other primates.</title>
        <authorList>
            <person name="Wang H.-Y."/>
            <person name="Chien H.-C."/>
            <person name="Osada N."/>
            <person name="Hashimoto K."/>
            <person name="Sugano S."/>
            <person name="Gojobori T."/>
            <person name="Chou C.-K."/>
            <person name="Tsai S.-F."/>
            <person name="Wu C.-I."/>
            <person name="Shen C.-K.J."/>
        </authorList>
    </citation>
    <scope>NUCLEOTIDE SEQUENCE</scope>
</reference>
<evidence type="ECO:0000256" key="4">
    <source>
        <dbReference type="ARBA" id="ARBA00022741"/>
    </source>
</evidence>
<evidence type="ECO:0000256" key="6">
    <source>
        <dbReference type="ARBA" id="ARBA00022840"/>
    </source>
</evidence>
<dbReference type="GO" id="GO:0035556">
    <property type="term" value="P:intracellular signal transduction"/>
    <property type="evidence" value="ECO:0007669"/>
    <property type="project" value="TreeGrafter"/>
</dbReference>
<dbReference type="SUPFAM" id="SSF56112">
    <property type="entry name" value="Protein kinase-like (PK-like)"/>
    <property type="match status" value="1"/>
</dbReference>
<feature type="domain" description="Protein kinase" evidence="11">
    <location>
        <begin position="69"/>
        <end position="261"/>
    </location>
</feature>